<dbReference type="InterPro" id="IPR011109">
    <property type="entry name" value="DNA_bind_recombinase_dom"/>
</dbReference>
<dbReference type="Gene3D" id="3.90.1750.20">
    <property type="entry name" value="Putative Large Serine Recombinase, Chain B, Domain 2"/>
    <property type="match status" value="1"/>
</dbReference>
<dbReference type="AlphaFoldDB" id="A0A8J6NS28"/>
<dbReference type="Pfam" id="PF00239">
    <property type="entry name" value="Resolvase"/>
    <property type="match status" value="1"/>
</dbReference>
<comment type="caution">
    <text evidence="3">The sequence shown here is derived from an EMBL/GenBank/DDBJ whole genome shotgun (WGS) entry which is preliminary data.</text>
</comment>
<protein>
    <submittedName>
        <fullName evidence="3">Recombinase family protein</fullName>
    </submittedName>
</protein>
<reference evidence="3 4" key="1">
    <citation type="submission" date="2020-08" db="EMBL/GenBank/DDBJ databases">
        <title>Bridging the membrane lipid divide: bacteria of the FCB group superphylum have the potential to synthesize archaeal ether lipids.</title>
        <authorList>
            <person name="Villanueva L."/>
            <person name="Von Meijenfeldt F.A.B."/>
            <person name="Westbye A.B."/>
            <person name="Yadav S."/>
            <person name="Hopmans E.C."/>
            <person name="Dutilh B.E."/>
            <person name="Sinninghe Damste J.S."/>
        </authorList>
    </citation>
    <scope>NUCLEOTIDE SEQUENCE [LARGE SCALE GENOMIC DNA]</scope>
    <source>
        <strain evidence="3">NIOZ-UU36</strain>
    </source>
</reference>
<feature type="domain" description="Resolvase/invertase-type recombinase catalytic" evidence="1">
    <location>
        <begin position="18"/>
        <end position="169"/>
    </location>
</feature>
<name>A0A8J6NS28_9CHLR</name>
<dbReference type="EMBL" id="JACNJN010000195">
    <property type="protein sequence ID" value="MBC8336799.1"/>
    <property type="molecule type" value="Genomic_DNA"/>
</dbReference>
<dbReference type="GO" id="GO:0003677">
    <property type="term" value="F:DNA binding"/>
    <property type="evidence" value="ECO:0007669"/>
    <property type="project" value="InterPro"/>
</dbReference>
<dbReference type="SMART" id="SM00857">
    <property type="entry name" value="Resolvase"/>
    <property type="match status" value="1"/>
</dbReference>
<dbReference type="SUPFAM" id="SSF53041">
    <property type="entry name" value="Resolvase-like"/>
    <property type="match status" value="1"/>
</dbReference>
<evidence type="ECO:0000259" key="1">
    <source>
        <dbReference type="PROSITE" id="PS51736"/>
    </source>
</evidence>
<dbReference type="InterPro" id="IPR038109">
    <property type="entry name" value="DNA_bind_recomb_sf"/>
</dbReference>
<dbReference type="Pfam" id="PF13408">
    <property type="entry name" value="Zn_ribbon_recom"/>
    <property type="match status" value="1"/>
</dbReference>
<accession>A0A8J6NS28</accession>
<proteinExistence type="predicted"/>
<dbReference type="PANTHER" id="PTHR30461">
    <property type="entry name" value="DNA-INVERTASE FROM LAMBDOID PROPHAGE"/>
    <property type="match status" value="1"/>
</dbReference>
<dbReference type="InterPro" id="IPR006119">
    <property type="entry name" value="Resolv_N"/>
</dbReference>
<dbReference type="PROSITE" id="PS51737">
    <property type="entry name" value="RECOMBINASE_DNA_BIND"/>
    <property type="match status" value="1"/>
</dbReference>
<dbReference type="InterPro" id="IPR050639">
    <property type="entry name" value="SSR_resolvase"/>
</dbReference>
<dbReference type="Pfam" id="PF07508">
    <property type="entry name" value="Recombinase"/>
    <property type="match status" value="1"/>
</dbReference>
<dbReference type="InterPro" id="IPR036162">
    <property type="entry name" value="Resolvase-like_N_sf"/>
</dbReference>
<gene>
    <name evidence="3" type="ORF">H8E29_16170</name>
</gene>
<dbReference type="PANTHER" id="PTHR30461:SF23">
    <property type="entry name" value="DNA RECOMBINASE-RELATED"/>
    <property type="match status" value="1"/>
</dbReference>
<dbReference type="Gene3D" id="3.40.50.1390">
    <property type="entry name" value="Resolvase, N-terminal catalytic domain"/>
    <property type="match status" value="1"/>
</dbReference>
<evidence type="ECO:0000259" key="2">
    <source>
        <dbReference type="PROSITE" id="PS51737"/>
    </source>
</evidence>
<feature type="domain" description="Recombinase" evidence="2">
    <location>
        <begin position="176"/>
        <end position="323"/>
    </location>
</feature>
<dbReference type="Proteomes" id="UP000614469">
    <property type="component" value="Unassembled WGS sequence"/>
</dbReference>
<evidence type="ECO:0000313" key="4">
    <source>
        <dbReference type="Proteomes" id="UP000614469"/>
    </source>
</evidence>
<dbReference type="PROSITE" id="PS51736">
    <property type="entry name" value="RECOMBINASES_3"/>
    <property type="match status" value="1"/>
</dbReference>
<dbReference type="GO" id="GO:0000150">
    <property type="term" value="F:DNA strand exchange activity"/>
    <property type="evidence" value="ECO:0007669"/>
    <property type="project" value="InterPro"/>
</dbReference>
<organism evidence="3 4">
    <name type="scientific">Candidatus Desulfolinea nitratireducens</name>
    <dbReference type="NCBI Taxonomy" id="2841698"/>
    <lineage>
        <taxon>Bacteria</taxon>
        <taxon>Bacillati</taxon>
        <taxon>Chloroflexota</taxon>
        <taxon>Anaerolineae</taxon>
        <taxon>Anaerolineales</taxon>
        <taxon>Anaerolineales incertae sedis</taxon>
        <taxon>Candidatus Desulfolinea</taxon>
    </lineage>
</organism>
<dbReference type="CDD" id="cd00338">
    <property type="entry name" value="Ser_Recombinase"/>
    <property type="match status" value="1"/>
</dbReference>
<evidence type="ECO:0000313" key="3">
    <source>
        <dbReference type="EMBL" id="MBC8336799.1"/>
    </source>
</evidence>
<sequence length="695" mass="79162">MALAHKGHKIQADHLERQALIYIRQSSLTQVKENVGSKERQYDLVNRAQDLGWAKEQIVVVDQDQGRSGASAEGRDGFQYLVAEVGMGQVGAVFSLEVSRLARSCIDWYRLLEICALMQTLVVDEEGVYDPSNYNDRLLLGFKGTMSEAELHWLHSRLMGGRMKKAESGQLWLLLPTGLVYNEGKEIILDVDEEVQQALRLLFEVYEEVGTAMGVVRYFRDHELRFPTRALRGPNKGDLSWGRLSRSRVLSVLHNPLYAGAYAYGRSEQRVQTRPGESRPVKRIVRHAKPEDWKVLIVDAHPGYISWERYLRNQQQLKDNHSDWGAGRGAVREGMALLQGIVVCGKCGRRMTVRYIEDGKTPVYRCRAANHQYGEPTCQTIRGNRIDAKVSDLFLEVMTPAQMSVSLQAMEQIEVRTRQIEQQWKLRIERAGYEADLARRRYCAVDPENRLVVRNLERDWNEKLAKVERLEREYDTRPKPSRLIANSEERERILNLAGDLQSVWNAATTTNAERKQLLRCLLQDITLTQGEDDIHVGVRWQTEALSDFKVPRPKPIYETQCTAAAVIDCVRELASTHTDIQIAKMLNDEGHTTGVGLTFTRRRVHRVRVKYEIPTGCPEMPIANMNGQRGDGRYSSKTAAKLLNVSIGAISQWSKSGKLDSIQAVPGAPRWIKLTPDIIAKLRRSERQSRRAITK</sequence>
<dbReference type="InterPro" id="IPR025827">
    <property type="entry name" value="Zn_ribbon_recom_dom"/>
</dbReference>